<accession>A0A937FIA7</accession>
<organism evidence="2 3">
    <name type="scientific">Clostridium paridis</name>
    <dbReference type="NCBI Taxonomy" id="2803863"/>
    <lineage>
        <taxon>Bacteria</taxon>
        <taxon>Bacillati</taxon>
        <taxon>Bacillota</taxon>
        <taxon>Clostridia</taxon>
        <taxon>Eubacteriales</taxon>
        <taxon>Clostridiaceae</taxon>
        <taxon>Clostridium</taxon>
    </lineage>
</organism>
<feature type="transmembrane region" description="Helical" evidence="1">
    <location>
        <begin position="469"/>
        <end position="485"/>
    </location>
</feature>
<feature type="transmembrane region" description="Helical" evidence="1">
    <location>
        <begin position="84"/>
        <end position="106"/>
    </location>
</feature>
<gene>
    <name evidence="2" type="ORF">JK634_12390</name>
</gene>
<feature type="transmembrane region" description="Helical" evidence="1">
    <location>
        <begin position="375"/>
        <end position="393"/>
    </location>
</feature>
<sequence>MNYNYNFTKIIIFKSKKYSVLLALLILMLIVHHYVFLYADDLYYCRDASVGLRNLPHFIYGVLNENGRVWVHLLLLAIVKYNVFLFRIINPIIITLTALLVSKICLNSGVVNKESTKNFLIATSCANMFFILLPIEVSNTTIYYAACSLNYLVPTAVTIIYAYLLYNDYLKDTDKYKSKWWIVLLAFFAGSSTQQSGMIAIGFTVLIPLYFKIFRGIRFSKGLIPYYISVFFGYCFVTYGSFRRALFETNTGKGMDIPLSIDTMLKTNIFEAPAVSYVIIICLCSVFWLYHYSSENRETDSKTILSVNKALAYLLSLGTLGYIYFVLYKKYEVHIFAGEGSRMLVRFGFIAFALVYLLSNFYVSFLILLKERYPFITFCCINAFGAQIMLLFVDPRFAGDHRILFPSLLLMSIFIVYSSLKFYSNRLFLAFALLAISLGTHKLSLAIIASILVILCFILSIIKINFKPLRFIIVLVFLGISLFAFKNTYSGYNEASYEQVFNMNAINEYHKNNNEGVLRLKKTPPTIYGYNVSNWNDMPYFMKQCYKINEMTVIEYYK</sequence>
<proteinExistence type="predicted"/>
<feature type="transmembrane region" description="Helical" evidence="1">
    <location>
        <begin position="223"/>
        <end position="242"/>
    </location>
</feature>
<dbReference type="InterPro" id="IPR045691">
    <property type="entry name" value="DUF6056"/>
</dbReference>
<feature type="transmembrane region" description="Helical" evidence="1">
    <location>
        <begin position="443"/>
        <end position="462"/>
    </location>
</feature>
<feature type="transmembrane region" description="Helical" evidence="1">
    <location>
        <begin position="141"/>
        <end position="166"/>
    </location>
</feature>
<dbReference type="EMBL" id="JAESWA010000022">
    <property type="protein sequence ID" value="MBL4932613.1"/>
    <property type="molecule type" value="Genomic_DNA"/>
</dbReference>
<reference evidence="2" key="1">
    <citation type="submission" date="2021-01" db="EMBL/GenBank/DDBJ databases">
        <title>Genome public.</title>
        <authorList>
            <person name="Liu C."/>
            <person name="Sun Q."/>
        </authorList>
    </citation>
    <scope>NUCLEOTIDE SEQUENCE</scope>
    <source>
        <strain evidence="2">YIM B02565</strain>
    </source>
</reference>
<keyword evidence="1" id="KW-0812">Transmembrane</keyword>
<feature type="transmembrane region" description="Helical" evidence="1">
    <location>
        <begin position="349"/>
        <end position="369"/>
    </location>
</feature>
<feature type="transmembrane region" description="Helical" evidence="1">
    <location>
        <begin position="178"/>
        <end position="211"/>
    </location>
</feature>
<evidence type="ECO:0000313" key="2">
    <source>
        <dbReference type="EMBL" id="MBL4932613.1"/>
    </source>
</evidence>
<dbReference type="AlphaFoldDB" id="A0A937FIA7"/>
<protein>
    <submittedName>
        <fullName evidence="2">Uncharacterized protein</fullName>
    </submittedName>
</protein>
<feature type="transmembrane region" description="Helical" evidence="1">
    <location>
        <begin position="20"/>
        <end position="39"/>
    </location>
</feature>
<evidence type="ECO:0000313" key="3">
    <source>
        <dbReference type="Proteomes" id="UP000623681"/>
    </source>
</evidence>
<keyword evidence="3" id="KW-1185">Reference proteome</keyword>
<feature type="transmembrane region" description="Helical" evidence="1">
    <location>
        <begin position="269"/>
        <end position="290"/>
    </location>
</feature>
<feature type="transmembrane region" description="Helical" evidence="1">
    <location>
        <begin position="118"/>
        <end position="135"/>
    </location>
</feature>
<dbReference type="Proteomes" id="UP000623681">
    <property type="component" value="Unassembled WGS sequence"/>
</dbReference>
<evidence type="ECO:0000256" key="1">
    <source>
        <dbReference type="SAM" id="Phobius"/>
    </source>
</evidence>
<keyword evidence="1" id="KW-0472">Membrane</keyword>
<feature type="transmembrane region" description="Helical" evidence="1">
    <location>
        <begin position="405"/>
        <end position="423"/>
    </location>
</feature>
<keyword evidence="1" id="KW-1133">Transmembrane helix</keyword>
<name>A0A937FIA7_9CLOT</name>
<dbReference type="Pfam" id="PF19528">
    <property type="entry name" value="DUF6056"/>
    <property type="match status" value="1"/>
</dbReference>
<comment type="caution">
    <text evidence="2">The sequence shown here is derived from an EMBL/GenBank/DDBJ whole genome shotgun (WGS) entry which is preliminary data.</text>
</comment>
<feature type="transmembrane region" description="Helical" evidence="1">
    <location>
        <begin position="310"/>
        <end position="328"/>
    </location>
</feature>